<dbReference type="SUPFAM" id="SSF46458">
    <property type="entry name" value="Globin-like"/>
    <property type="match status" value="1"/>
</dbReference>
<dbReference type="AlphaFoldDB" id="A0A941EZ51"/>
<dbReference type="GO" id="GO:0020037">
    <property type="term" value="F:heme binding"/>
    <property type="evidence" value="ECO:0007669"/>
    <property type="project" value="InterPro"/>
</dbReference>
<keyword evidence="2" id="KW-1185">Reference proteome</keyword>
<evidence type="ECO:0000313" key="1">
    <source>
        <dbReference type="EMBL" id="MBR8534291.1"/>
    </source>
</evidence>
<reference evidence="1" key="1">
    <citation type="journal article" date="2018" name="Int. J. Syst. Evol. Microbiol.">
        <title>Carboxylicivirga sediminis sp. nov., isolated from coastal sediment.</title>
        <authorList>
            <person name="Wang F.Q."/>
            <person name="Ren L.H."/>
            <person name="Zou R.J."/>
            <person name="Sun Y.Z."/>
            <person name="Liu X.J."/>
            <person name="Jiang F."/>
            <person name="Liu L.J."/>
        </authorList>
    </citation>
    <scope>NUCLEOTIDE SEQUENCE</scope>
    <source>
        <strain evidence="1">JR1</strain>
    </source>
</reference>
<organism evidence="1 2">
    <name type="scientific">Carboxylicivirga sediminis</name>
    <dbReference type="NCBI Taxonomy" id="2006564"/>
    <lineage>
        <taxon>Bacteria</taxon>
        <taxon>Pseudomonadati</taxon>
        <taxon>Bacteroidota</taxon>
        <taxon>Bacteroidia</taxon>
        <taxon>Marinilabiliales</taxon>
        <taxon>Marinilabiliaceae</taxon>
        <taxon>Carboxylicivirga</taxon>
    </lineage>
</organism>
<accession>A0A941EZ51</accession>
<dbReference type="RefSeq" id="WP_212188201.1">
    <property type="nucleotide sequence ID" value="NZ_JAGTAR010000002.1"/>
</dbReference>
<name>A0A941EZ51_9BACT</name>
<dbReference type="GO" id="GO:0019825">
    <property type="term" value="F:oxygen binding"/>
    <property type="evidence" value="ECO:0007669"/>
    <property type="project" value="InterPro"/>
</dbReference>
<dbReference type="InterPro" id="IPR012292">
    <property type="entry name" value="Globin/Proto"/>
</dbReference>
<reference evidence="1" key="2">
    <citation type="submission" date="2021-04" db="EMBL/GenBank/DDBJ databases">
        <authorList>
            <person name="Zhang T."/>
            <person name="Zhang Y."/>
            <person name="Lu D."/>
            <person name="Zuo D."/>
            <person name="Du Z."/>
        </authorList>
    </citation>
    <scope>NUCLEOTIDE SEQUENCE</scope>
    <source>
        <strain evidence="1">JR1</strain>
    </source>
</reference>
<dbReference type="InterPro" id="IPR009050">
    <property type="entry name" value="Globin-like_sf"/>
</dbReference>
<comment type="caution">
    <text evidence="1">The sequence shown here is derived from an EMBL/GenBank/DDBJ whole genome shotgun (WGS) entry which is preliminary data.</text>
</comment>
<dbReference type="Gene3D" id="1.10.490.10">
    <property type="entry name" value="Globins"/>
    <property type="match status" value="1"/>
</dbReference>
<protein>
    <submittedName>
        <fullName evidence="1">Group III truncated hemoglobin</fullName>
    </submittedName>
</protein>
<sequence length="146" mass="16979">MTKSKLQTRDNIEKLVRTFYAKVQKDDLLGLFFNQTIKTEEEWEKHYILLTDFWTLNLLDIKGFDGNPAKAHHGVDKAFKHSITTTHFDRWVELWSETIDKLFEGEIANKAKMRAQNMAKGMYKKILDQRPGGFILPGNATDIKFG</sequence>
<proteinExistence type="predicted"/>
<dbReference type="Proteomes" id="UP000679220">
    <property type="component" value="Unassembled WGS sequence"/>
</dbReference>
<dbReference type="CDD" id="cd08916">
    <property type="entry name" value="TrHb3_P"/>
    <property type="match status" value="1"/>
</dbReference>
<evidence type="ECO:0000313" key="2">
    <source>
        <dbReference type="Proteomes" id="UP000679220"/>
    </source>
</evidence>
<dbReference type="EMBL" id="JAGTAR010000002">
    <property type="protein sequence ID" value="MBR8534291.1"/>
    <property type="molecule type" value="Genomic_DNA"/>
</dbReference>
<gene>
    <name evidence="1" type="ORF">KDU71_01880</name>
</gene>